<gene>
    <name evidence="1" type="ORF">Sradi_1075000</name>
</gene>
<dbReference type="AlphaFoldDB" id="A0AAW2VAP0"/>
<name>A0AAW2VAP0_SESRA</name>
<reference evidence="1" key="1">
    <citation type="submission" date="2020-06" db="EMBL/GenBank/DDBJ databases">
        <authorList>
            <person name="Li T."/>
            <person name="Hu X."/>
            <person name="Zhang T."/>
            <person name="Song X."/>
            <person name="Zhang H."/>
            <person name="Dai N."/>
            <person name="Sheng W."/>
            <person name="Hou X."/>
            <person name="Wei L."/>
        </authorList>
    </citation>
    <scope>NUCLEOTIDE SEQUENCE</scope>
    <source>
        <strain evidence="1">G02</strain>
        <tissue evidence="1">Leaf</tissue>
    </source>
</reference>
<dbReference type="EMBL" id="JACGWJ010000004">
    <property type="protein sequence ID" value="KAL0425402.1"/>
    <property type="molecule type" value="Genomic_DNA"/>
</dbReference>
<reference evidence="1" key="2">
    <citation type="journal article" date="2024" name="Plant">
        <title>Genomic evolution and insights into agronomic trait innovations of Sesamum species.</title>
        <authorList>
            <person name="Miao H."/>
            <person name="Wang L."/>
            <person name="Qu L."/>
            <person name="Liu H."/>
            <person name="Sun Y."/>
            <person name="Le M."/>
            <person name="Wang Q."/>
            <person name="Wei S."/>
            <person name="Zheng Y."/>
            <person name="Lin W."/>
            <person name="Duan Y."/>
            <person name="Cao H."/>
            <person name="Xiong S."/>
            <person name="Wang X."/>
            <person name="Wei L."/>
            <person name="Li C."/>
            <person name="Ma Q."/>
            <person name="Ju M."/>
            <person name="Zhao R."/>
            <person name="Li G."/>
            <person name="Mu C."/>
            <person name="Tian Q."/>
            <person name="Mei H."/>
            <person name="Zhang T."/>
            <person name="Gao T."/>
            <person name="Zhang H."/>
        </authorList>
    </citation>
    <scope>NUCLEOTIDE SEQUENCE</scope>
    <source>
        <strain evidence="1">G02</strain>
    </source>
</reference>
<proteinExistence type="predicted"/>
<accession>A0AAW2VAP0</accession>
<protein>
    <submittedName>
        <fullName evidence="1">Uncharacterized protein</fullName>
    </submittedName>
</protein>
<comment type="caution">
    <text evidence="1">The sequence shown here is derived from an EMBL/GenBank/DDBJ whole genome shotgun (WGS) entry which is preliminary data.</text>
</comment>
<evidence type="ECO:0000313" key="1">
    <source>
        <dbReference type="EMBL" id="KAL0425402.1"/>
    </source>
</evidence>
<sequence>MIRWVVLSAGPDARDFSVISGDFDGRFAEVEKFVKTTVKAMQVQVNAIDRKLDDEISLVRQEFDEKVEKKGDEMDLKLKALDARSDAFEKFMDEFRTKFAVKGRLW</sequence>
<organism evidence="1">
    <name type="scientific">Sesamum radiatum</name>
    <name type="common">Black benniseed</name>
    <dbReference type="NCBI Taxonomy" id="300843"/>
    <lineage>
        <taxon>Eukaryota</taxon>
        <taxon>Viridiplantae</taxon>
        <taxon>Streptophyta</taxon>
        <taxon>Embryophyta</taxon>
        <taxon>Tracheophyta</taxon>
        <taxon>Spermatophyta</taxon>
        <taxon>Magnoliopsida</taxon>
        <taxon>eudicotyledons</taxon>
        <taxon>Gunneridae</taxon>
        <taxon>Pentapetalae</taxon>
        <taxon>asterids</taxon>
        <taxon>lamiids</taxon>
        <taxon>Lamiales</taxon>
        <taxon>Pedaliaceae</taxon>
        <taxon>Sesamum</taxon>
    </lineage>
</organism>